<dbReference type="Proteomes" id="UP000198228">
    <property type="component" value="Chromosome I"/>
</dbReference>
<name>A0A1C4WYY1_9ACTN</name>
<proteinExistence type="predicted"/>
<dbReference type="EMBL" id="LT607410">
    <property type="protein sequence ID" value="SCF01409.1"/>
    <property type="molecule type" value="Genomic_DNA"/>
</dbReference>
<accession>A0A1C4WYY1</accession>
<organism evidence="2 3">
    <name type="scientific">Micromonospora purpureochromogenes</name>
    <dbReference type="NCBI Taxonomy" id="47872"/>
    <lineage>
        <taxon>Bacteria</taxon>
        <taxon>Bacillati</taxon>
        <taxon>Actinomycetota</taxon>
        <taxon>Actinomycetes</taxon>
        <taxon>Micromonosporales</taxon>
        <taxon>Micromonosporaceae</taxon>
        <taxon>Micromonospora</taxon>
    </lineage>
</organism>
<evidence type="ECO:0000313" key="3">
    <source>
        <dbReference type="Proteomes" id="UP000198228"/>
    </source>
</evidence>
<dbReference type="Gene3D" id="1.20.120.520">
    <property type="entry name" value="nmb1532 protein domain like"/>
    <property type="match status" value="1"/>
</dbReference>
<reference evidence="2 3" key="1">
    <citation type="submission" date="2016-06" db="EMBL/GenBank/DDBJ databases">
        <authorList>
            <person name="Kjaerup R.B."/>
            <person name="Dalgaard T.S."/>
            <person name="Juul-Madsen H.R."/>
        </authorList>
    </citation>
    <scope>NUCLEOTIDE SEQUENCE [LARGE SCALE GENOMIC DNA]</scope>
    <source>
        <strain evidence="2 3">DSM 43821</strain>
    </source>
</reference>
<evidence type="ECO:0000313" key="2">
    <source>
        <dbReference type="EMBL" id="SCF01409.1"/>
    </source>
</evidence>
<gene>
    <name evidence="2" type="ORF">GA0074696_2220</name>
</gene>
<feature type="domain" description="Hemerythrin-like" evidence="1">
    <location>
        <begin position="18"/>
        <end position="137"/>
    </location>
</feature>
<dbReference type="AlphaFoldDB" id="A0A1C4WYY1"/>
<protein>
    <submittedName>
        <fullName evidence="2">Hemerythrin HHE cation binding domain-containing protein</fullName>
    </submittedName>
</protein>
<dbReference type="InterPro" id="IPR012312">
    <property type="entry name" value="Hemerythrin-like"/>
</dbReference>
<dbReference type="Pfam" id="PF01814">
    <property type="entry name" value="Hemerythrin"/>
    <property type="match status" value="1"/>
</dbReference>
<sequence>MHPSTEPGDRLTALGNQMIEIHLWLREELAALRAGLDSRTGPRDLRAHCLTFCSALTRHHTGEDGGAFRVLAEQAPQLRPVLDELAADHEVVAAVLRRVEELAADPAGVDGVRAELDGLSALLESHFVYEEKKLVAALNAARGGTTEELLGVPLPE</sequence>
<evidence type="ECO:0000259" key="1">
    <source>
        <dbReference type="Pfam" id="PF01814"/>
    </source>
</evidence>
<dbReference type="RefSeq" id="WP_231925331.1">
    <property type="nucleotide sequence ID" value="NZ_LT607410.1"/>
</dbReference>